<evidence type="ECO:0000256" key="2">
    <source>
        <dbReference type="ARBA" id="ARBA00009280"/>
    </source>
</evidence>
<dbReference type="Gene3D" id="3.40.50.10330">
    <property type="entry name" value="Probable inorganic polyphosphate/atp-NAD kinase, domain 1"/>
    <property type="match status" value="1"/>
</dbReference>
<dbReference type="GO" id="GO:0046872">
    <property type="term" value="F:metal ion binding"/>
    <property type="evidence" value="ECO:0007669"/>
    <property type="project" value="UniProtKB-KW"/>
</dbReference>
<evidence type="ECO:0000256" key="5">
    <source>
        <dbReference type="ARBA" id="ARBA00022737"/>
    </source>
</evidence>
<dbReference type="InterPro" id="IPR002219">
    <property type="entry name" value="PKC_DAG/PE"/>
</dbReference>
<keyword evidence="7 10" id="KW-0418">Kinase</keyword>
<dbReference type="SMART" id="SM00109">
    <property type="entry name" value="C1"/>
    <property type="match status" value="2"/>
</dbReference>
<evidence type="ECO:0000256" key="4">
    <source>
        <dbReference type="ARBA" id="ARBA00022723"/>
    </source>
</evidence>
<dbReference type="Pfam" id="PF00130">
    <property type="entry name" value="C1_1"/>
    <property type="match status" value="1"/>
</dbReference>
<dbReference type="PROSITE" id="PS50146">
    <property type="entry name" value="DAGK"/>
    <property type="match status" value="1"/>
</dbReference>
<dbReference type="PROSITE" id="PS00479">
    <property type="entry name" value="ZF_DAG_PE_1"/>
    <property type="match status" value="1"/>
</dbReference>
<keyword evidence="9 10" id="KW-0067">ATP-binding</keyword>
<evidence type="ECO:0000256" key="8">
    <source>
        <dbReference type="ARBA" id="ARBA00022833"/>
    </source>
</evidence>
<dbReference type="AlphaFoldDB" id="A0A146M925"/>
<name>A0A146M925_LYGHE</name>
<dbReference type="SMART" id="SM00046">
    <property type="entry name" value="DAGKc"/>
    <property type="match status" value="1"/>
</dbReference>
<dbReference type="InterPro" id="IPR016064">
    <property type="entry name" value="NAD/diacylglycerol_kinase_sf"/>
</dbReference>
<keyword evidence="6 10" id="KW-0547">Nucleotide-binding</keyword>
<dbReference type="GO" id="GO:0004143">
    <property type="term" value="F:ATP-dependent diacylglycerol kinase activity"/>
    <property type="evidence" value="ECO:0007669"/>
    <property type="project" value="UniProtKB-EC"/>
</dbReference>
<evidence type="ECO:0000256" key="9">
    <source>
        <dbReference type="ARBA" id="ARBA00022840"/>
    </source>
</evidence>
<comment type="similarity">
    <text evidence="2 10">Belongs to the eukaryotic diacylglycerol kinase family.</text>
</comment>
<protein>
    <recommendedName>
        <fullName evidence="10">Diacylglycerol kinase</fullName>
        <shortName evidence="10">DAG kinase</shortName>
        <ecNumber evidence="10">2.7.1.107</ecNumber>
    </recommendedName>
</protein>
<proteinExistence type="inferred from homology"/>
<evidence type="ECO:0000256" key="1">
    <source>
        <dbReference type="ARBA" id="ARBA00001383"/>
    </source>
</evidence>
<dbReference type="Pfam" id="PF00781">
    <property type="entry name" value="DAGK_cat"/>
    <property type="match status" value="1"/>
</dbReference>
<dbReference type="SUPFAM" id="SSF57889">
    <property type="entry name" value="Cysteine-rich domain"/>
    <property type="match status" value="1"/>
</dbReference>
<accession>A0A146M925</accession>
<keyword evidence="5" id="KW-0677">Repeat</keyword>
<organism evidence="13">
    <name type="scientific">Lygus hesperus</name>
    <name type="common">Western plant bug</name>
    <dbReference type="NCBI Taxonomy" id="30085"/>
    <lineage>
        <taxon>Eukaryota</taxon>
        <taxon>Metazoa</taxon>
        <taxon>Ecdysozoa</taxon>
        <taxon>Arthropoda</taxon>
        <taxon>Hexapoda</taxon>
        <taxon>Insecta</taxon>
        <taxon>Pterygota</taxon>
        <taxon>Neoptera</taxon>
        <taxon>Paraneoptera</taxon>
        <taxon>Hemiptera</taxon>
        <taxon>Heteroptera</taxon>
        <taxon>Panheteroptera</taxon>
        <taxon>Cimicomorpha</taxon>
        <taxon>Miridae</taxon>
        <taxon>Mirini</taxon>
        <taxon>Lygus</taxon>
    </lineage>
</organism>
<evidence type="ECO:0000256" key="10">
    <source>
        <dbReference type="RuleBase" id="RU361128"/>
    </source>
</evidence>
<dbReference type="Gene3D" id="3.30.60.20">
    <property type="match status" value="1"/>
</dbReference>
<keyword evidence="3 10" id="KW-0808">Transferase</keyword>
<evidence type="ECO:0000256" key="6">
    <source>
        <dbReference type="ARBA" id="ARBA00022741"/>
    </source>
</evidence>
<comment type="catalytic activity">
    <reaction evidence="1 10">
        <text>a 1,2-diacyl-sn-glycerol + ATP = a 1,2-diacyl-sn-glycero-3-phosphate + ADP + H(+)</text>
        <dbReference type="Rhea" id="RHEA:10272"/>
        <dbReference type="ChEBI" id="CHEBI:15378"/>
        <dbReference type="ChEBI" id="CHEBI:17815"/>
        <dbReference type="ChEBI" id="CHEBI:30616"/>
        <dbReference type="ChEBI" id="CHEBI:58608"/>
        <dbReference type="ChEBI" id="CHEBI:456216"/>
        <dbReference type="EC" id="2.7.1.107"/>
    </reaction>
</comment>
<keyword evidence="4" id="KW-0479">Metal-binding</keyword>
<dbReference type="Gene3D" id="2.60.200.40">
    <property type="match status" value="1"/>
</dbReference>
<gene>
    <name evidence="13" type="primary">Dgke_1</name>
    <name evidence="13" type="ORF">g.60801</name>
</gene>
<evidence type="ECO:0000259" key="12">
    <source>
        <dbReference type="PROSITE" id="PS50146"/>
    </source>
</evidence>
<evidence type="ECO:0000256" key="3">
    <source>
        <dbReference type="ARBA" id="ARBA00022679"/>
    </source>
</evidence>
<evidence type="ECO:0000259" key="11">
    <source>
        <dbReference type="PROSITE" id="PS50081"/>
    </source>
</evidence>
<dbReference type="EC" id="2.7.1.107" evidence="10"/>
<sequence length="544" mass="61042">MMLWLQQFLPPCEVFLVQVVLPASLVFGIIYLAHKYPTYSSGAIMLKLRGSKKKHNWKSVKSPQSRCTNCELLLTTADAFGCDFCGVFVDGACLRKVNDSVVCKMLYSDAGSPMKHQYVPGNIMDGAECDICEEECVGHIRCIWCHRTVHSSCRQMLGEICDFGKWRNFVIPPNCIIKAQKKNRAGRNMRLFSINCPPWSKNWTPLFIIANKQSGANMGESVLSSFRAILNPLQVVDLSEKDPTFLCQLIAALPEDAKPRVLVAGGDGTVAWVLTTMHQFKLKTFPPVGLVPLGTGNDLSRVLGWGSEEPRPFSAPEYIRKIQSAIEIPLDRWQVQLSKMARRSLRFSPSEPKDIFMYNYMSIGVDALVTLDFHETRRSRFYIYSSRLINKMLYLLYGTQQVMERECQGLEKKLELYLDGEKVDLPEIESVVLLNIPSWGAGVKLWQLGSETSKDVPEQSMSDSKIEVVGISSSFHVARLQLGLSQPHRFGQASHVKIVLKAVAPVQVDGEPWLQVPCEFDVRATDKAFVLSTPVDESPAEPID</sequence>
<dbReference type="InterPro" id="IPR046349">
    <property type="entry name" value="C1-like_sf"/>
</dbReference>
<dbReference type="PANTHER" id="PTHR11255:SF118">
    <property type="entry name" value="DIACYLGLYCEROL KINASE EPSILON"/>
    <property type="match status" value="1"/>
</dbReference>
<dbReference type="InterPro" id="IPR017438">
    <property type="entry name" value="ATP-NAD_kinase_N"/>
</dbReference>
<dbReference type="InterPro" id="IPR001206">
    <property type="entry name" value="Diacylglycerol_kinase_cat_dom"/>
</dbReference>
<dbReference type="PANTHER" id="PTHR11255">
    <property type="entry name" value="DIACYLGLYCEROL KINASE"/>
    <property type="match status" value="1"/>
</dbReference>
<dbReference type="GO" id="GO:0016020">
    <property type="term" value="C:membrane"/>
    <property type="evidence" value="ECO:0007669"/>
    <property type="project" value="TreeGrafter"/>
</dbReference>
<evidence type="ECO:0000256" key="7">
    <source>
        <dbReference type="ARBA" id="ARBA00022777"/>
    </source>
</evidence>
<dbReference type="GO" id="GO:0005524">
    <property type="term" value="F:ATP binding"/>
    <property type="evidence" value="ECO:0007669"/>
    <property type="project" value="UniProtKB-KW"/>
</dbReference>
<dbReference type="InterPro" id="IPR037607">
    <property type="entry name" value="DGK"/>
</dbReference>
<dbReference type="SUPFAM" id="SSF111331">
    <property type="entry name" value="NAD kinase/diacylglycerol kinase-like"/>
    <property type="match status" value="1"/>
</dbReference>
<feature type="domain" description="Phorbol-ester/DAG-type" evidence="11">
    <location>
        <begin position="54"/>
        <end position="103"/>
    </location>
</feature>
<dbReference type="PROSITE" id="PS50081">
    <property type="entry name" value="ZF_DAG_PE_2"/>
    <property type="match status" value="2"/>
</dbReference>
<dbReference type="Pfam" id="PF00609">
    <property type="entry name" value="DAGK_acc"/>
    <property type="match status" value="1"/>
</dbReference>
<feature type="domain" description="DAGKc" evidence="12">
    <location>
        <begin position="201"/>
        <end position="339"/>
    </location>
</feature>
<reference evidence="13" key="1">
    <citation type="journal article" date="2016" name="Gigascience">
        <title>De novo construction of an expanded transcriptome assembly for the western tarnished plant bug, Lygus hesperus.</title>
        <authorList>
            <person name="Tassone E.E."/>
            <person name="Geib S.M."/>
            <person name="Hall B."/>
            <person name="Fabrick J.A."/>
            <person name="Brent C.S."/>
            <person name="Hull J.J."/>
        </authorList>
    </citation>
    <scope>NUCLEOTIDE SEQUENCE</scope>
</reference>
<dbReference type="SMART" id="SM00045">
    <property type="entry name" value="DAGKa"/>
    <property type="match status" value="1"/>
</dbReference>
<dbReference type="EMBL" id="GDHC01002864">
    <property type="protein sequence ID" value="JAQ15765.1"/>
    <property type="molecule type" value="Transcribed_RNA"/>
</dbReference>
<keyword evidence="8" id="KW-0862">Zinc</keyword>
<feature type="domain" description="Phorbol-ester/DAG-type" evidence="11">
    <location>
        <begin position="115"/>
        <end position="161"/>
    </location>
</feature>
<dbReference type="GO" id="GO:0007200">
    <property type="term" value="P:phospholipase C-activating G protein-coupled receptor signaling pathway"/>
    <property type="evidence" value="ECO:0007669"/>
    <property type="project" value="InterPro"/>
</dbReference>
<dbReference type="InterPro" id="IPR000756">
    <property type="entry name" value="Diacylglycerol_kin_accessory"/>
</dbReference>
<evidence type="ECO:0000313" key="13">
    <source>
        <dbReference type="EMBL" id="JAQ15765.1"/>
    </source>
</evidence>